<name>A0A5J4FBC9_MICAE</name>
<evidence type="ECO:0000313" key="2">
    <source>
        <dbReference type="Proteomes" id="UP000376575"/>
    </source>
</evidence>
<comment type="caution">
    <text evidence="1">The sequence shown here is derived from an EMBL/GenBank/DDBJ whole genome shotgun (WGS) entry which is preliminary data.</text>
</comment>
<sequence length="792" mass="92981">MTKLINLESYIECCQYAHLFVEDPAKLIPNPNGLPLAYRDFCNRHQSQSFLPIPAITIAQPKTLTPRKSQLPQQNIGLTLPDNSSEQIFIVREANSLVLRSLQSRYIYANVYRYWSYVEQLQQFTHSDKPLVIYDLDSFTPSQITPLTFQNYGNAPYPIPIIDTRSLKKYDALKLSQSYEKIYNSICLEIANKIVQDLKLDPNNLLEVCNYIKKINLFQNKVIEFSSSEYISLIIEINHRFYSYNLSRTNLEGIIYRHCPIDDLNKVISENQNYHIVLLSSYAKLPSVKRVLEQQFHENLLVLDLSVNNFSKIWQRKLGNNFALYGQQLDRISFFVKREGKEIEISLPDKICYEGEQEATIYGQYLKDGKLEENFPLRTKDVTLPFRINDEPFLDNETGVEQIYKIENQYLDQTPNLDIKIRFRLKPGLMPKLEILDNYDRILDSKLIDREELAISDTLGFISIQAILTFRNNKSQRFINILKTQDIQIPITLSDFTRTINEYITDTASQNNIDSLISVTRSFLNLINNYSNIENESNNGLEVYVIDDKDKNQNLENFTKNYEKIDKRINEFLENIKSNYRDIYKNIFQILGKSFAFSNCLNLDFLYYPDQIYYGNLLLKNIRNIYSIHLHNIARMSCTNQRRKAFWYLFNIKSKYHKKEFYKVDDYIWGYARILLWYANPESDCLSLEVFSQHFTEILTHCLTLNVSRDHNYLRDALISLIYLLTFREIDPHFVEQGSPAYAQSKQLCEQLVPNPIRSRKANIDVSLNQFFEQLLDGSATQEQISNMIEID</sequence>
<dbReference type="AlphaFoldDB" id="A0A5J4FBC9"/>
<accession>A0A5J4FBC9</accession>
<dbReference type="RefSeq" id="WP_151696486.1">
    <property type="nucleotide sequence ID" value="NZ_BJKP01000023.1"/>
</dbReference>
<dbReference type="EMBL" id="BJKP01000023">
    <property type="protein sequence ID" value="GEA27974.1"/>
    <property type="molecule type" value="Genomic_DNA"/>
</dbReference>
<proteinExistence type="predicted"/>
<gene>
    <name evidence="1" type="ORF">MiAbW_02545</name>
</gene>
<reference evidence="1 2" key="1">
    <citation type="journal article" date="2019" name="FEMS Microbiol. Lett.">
        <title>A novel salt-tolerant genotype illuminates the sucrose gene evolution in freshwater bloom-forming cyanobacterium Microcystis aeruginosa.</title>
        <authorList>
            <person name="Tanabe Y."/>
            <person name="Yamaguchi H."/>
            <person name="Sano T."/>
            <person name="Kawachi M."/>
        </authorList>
    </citation>
    <scope>NUCLEOTIDE SEQUENCE [LARGE SCALE GENOMIC DNA]</scope>
    <source>
        <strain evidence="1 2">NIES-4325</strain>
    </source>
</reference>
<organism evidence="1 2">
    <name type="scientific">Microcystis aeruginosa NIES-4325</name>
    <dbReference type="NCBI Taxonomy" id="2569534"/>
    <lineage>
        <taxon>Bacteria</taxon>
        <taxon>Bacillati</taxon>
        <taxon>Cyanobacteriota</taxon>
        <taxon>Cyanophyceae</taxon>
        <taxon>Oscillatoriophycideae</taxon>
        <taxon>Chroococcales</taxon>
        <taxon>Microcystaceae</taxon>
        <taxon>Microcystis</taxon>
    </lineage>
</organism>
<protein>
    <submittedName>
        <fullName evidence="1">Uncharacterized protein</fullName>
    </submittedName>
</protein>
<dbReference type="Proteomes" id="UP000376575">
    <property type="component" value="Unassembled WGS sequence"/>
</dbReference>
<evidence type="ECO:0000313" key="1">
    <source>
        <dbReference type="EMBL" id="GEA27974.1"/>
    </source>
</evidence>